<dbReference type="InterPro" id="IPR006186">
    <property type="entry name" value="Ser/Thr-sp_prot-phosphatase"/>
</dbReference>
<dbReference type="EMBL" id="FUWG01000013">
    <property type="protein sequence ID" value="SJZ58856.1"/>
    <property type="molecule type" value="Genomic_DNA"/>
</dbReference>
<dbReference type="PROSITE" id="PS00125">
    <property type="entry name" value="SER_THR_PHOSPHATASE"/>
    <property type="match status" value="1"/>
</dbReference>
<dbReference type="Proteomes" id="UP000190423">
    <property type="component" value="Unassembled WGS sequence"/>
</dbReference>
<reference evidence="2 3" key="1">
    <citation type="submission" date="2017-02" db="EMBL/GenBank/DDBJ databases">
        <authorList>
            <person name="Peterson S.W."/>
        </authorList>
    </citation>
    <scope>NUCLEOTIDE SEQUENCE [LARGE SCALE GENOMIC DNA]</scope>
    <source>
        <strain evidence="2 3">ATCC BAA-908</strain>
    </source>
</reference>
<keyword evidence="3" id="KW-1185">Reference proteome</keyword>
<organism evidence="2 3">
    <name type="scientific">Treponema porcinum</name>
    <dbReference type="NCBI Taxonomy" id="261392"/>
    <lineage>
        <taxon>Bacteria</taxon>
        <taxon>Pseudomonadati</taxon>
        <taxon>Spirochaetota</taxon>
        <taxon>Spirochaetia</taxon>
        <taxon>Spirochaetales</taxon>
        <taxon>Treponemataceae</taxon>
        <taxon>Treponema</taxon>
    </lineage>
</organism>
<sequence>MDSLFLEKLHTLSLGSSLPEYSYLMELSDNVCSVLETENPAYRPLSKSKVPGGLIDFTGGEPQKLPVIVVPDLHARAFFLYNILSFTLPADFLADGKQRTIIQALEQKKLRVVCAGDLLHSELRGRERWIEAWNEFLRGNTSGPAMTQEMMEGLSLLCMTMELKCAFPEFFHVLKGNHENILNKTGNGDFSFCKFANEGEMVKLFMEEKYGDEVLYVISCFEKSLPLAAAFPECIISHAEPLRAFSRQEIIDGLKNGETVKGLTWTENNKAKAGGVEAMLCTLTGRKDFLNARYIAGHRPVKENYALRQNGYFVQIHNPDRQNIALVHADRVFNPEKDIVCVE</sequence>
<gene>
    <name evidence="2" type="ORF">SAMN02745149_01739</name>
</gene>
<dbReference type="Gene3D" id="3.60.21.10">
    <property type="match status" value="1"/>
</dbReference>
<dbReference type="RefSeq" id="WP_143593303.1">
    <property type="nucleotide sequence ID" value="NZ_FUWG01000013.1"/>
</dbReference>
<dbReference type="GeneID" id="78317020"/>
<protein>
    <recommendedName>
        <fullName evidence="1">Serine/threonine specific protein phosphatases domain-containing protein</fullName>
    </recommendedName>
</protein>
<evidence type="ECO:0000313" key="2">
    <source>
        <dbReference type="EMBL" id="SJZ58856.1"/>
    </source>
</evidence>
<dbReference type="AlphaFoldDB" id="A0A1T4LW49"/>
<evidence type="ECO:0000259" key="1">
    <source>
        <dbReference type="PROSITE" id="PS00125"/>
    </source>
</evidence>
<feature type="domain" description="Serine/threonine specific protein phosphatases" evidence="1">
    <location>
        <begin position="174"/>
        <end position="179"/>
    </location>
</feature>
<accession>A0A1T4LW49</accession>
<proteinExistence type="predicted"/>
<dbReference type="STRING" id="261392.SAMN02745149_01739"/>
<evidence type="ECO:0000313" key="3">
    <source>
        <dbReference type="Proteomes" id="UP000190423"/>
    </source>
</evidence>
<dbReference type="OrthoDB" id="357054at2"/>
<dbReference type="InterPro" id="IPR029052">
    <property type="entry name" value="Metallo-depent_PP-like"/>
</dbReference>
<dbReference type="GO" id="GO:0016787">
    <property type="term" value="F:hydrolase activity"/>
    <property type="evidence" value="ECO:0007669"/>
    <property type="project" value="InterPro"/>
</dbReference>
<dbReference type="SUPFAM" id="SSF56300">
    <property type="entry name" value="Metallo-dependent phosphatases"/>
    <property type="match status" value="1"/>
</dbReference>
<name>A0A1T4LW49_TREPO</name>